<dbReference type="InterPro" id="IPR008266">
    <property type="entry name" value="Tyr_kinase_AS"/>
</dbReference>
<feature type="compositionally biased region" description="Basic and acidic residues" evidence="5">
    <location>
        <begin position="438"/>
        <end position="454"/>
    </location>
</feature>
<keyword evidence="8" id="KW-1185">Reference proteome</keyword>
<reference evidence="7" key="1">
    <citation type="submission" date="2021-02" db="EMBL/GenBank/DDBJ databases">
        <authorList>
            <person name="Dougan E. K."/>
            <person name="Rhodes N."/>
            <person name="Thang M."/>
            <person name="Chan C."/>
        </authorList>
    </citation>
    <scope>NUCLEOTIDE SEQUENCE</scope>
</reference>
<feature type="domain" description="Protein kinase" evidence="6">
    <location>
        <begin position="1"/>
        <end position="200"/>
    </location>
</feature>
<evidence type="ECO:0000259" key="6">
    <source>
        <dbReference type="PROSITE" id="PS50011"/>
    </source>
</evidence>
<dbReference type="PROSITE" id="PS50011">
    <property type="entry name" value="PROTEIN_KINASE_DOM"/>
    <property type="match status" value="1"/>
</dbReference>
<dbReference type="Pfam" id="PF07714">
    <property type="entry name" value="PK_Tyr_Ser-Thr"/>
    <property type="match status" value="1"/>
</dbReference>
<keyword evidence="3" id="KW-0418">Kinase</keyword>
<dbReference type="InterPro" id="IPR000719">
    <property type="entry name" value="Prot_kinase_dom"/>
</dbReference>
<feature type="compositionally biased region" description="Basic and acidic residues" evidence="5">
    <location>
        <begin position="230"/>
        <end position="244"/>
    </location>
</feature>
<dbReference type="InterPro" id="IPR011009">
    <property type="entry name" value="Kinase-like_dom_sf"/>
</dbReference>
<dbReference type="GO" id="GO:0004674">
    <property type="term" value="F:protein serine/threonine kinase activity"/>
    <property type="evidence" value="ECO:0007669"/>
    <property type="project" value="TreeGrafter"/>
</dbReference>
<feature type="compositionally biased region" description="Polar residues" evidence="5">
    <location>
        <begin position="514"/>
        <end position="523"/>
    </location>
</feature>
<evidence type="ECO:0000256" key="3">
    <source>
        <dbReference type="ARBA" id="ARBA00022777"/>
    </source>
</evidence>
<dbReference type="PROSITE" id="PS00109">
    <property type="entry name" value="PROTEIN_KINASE_TYR"/>
    <property type="match status" value="1"/>
</dbReference>
<comment type="caution">
    <text evidence="7">The sequence shown here is derived from an EMBL/GenBank/DDBJ whole genome shotgun (WGS) entry which is preliminary data.</text>
</comment>
<keyword evidence="4" id="KW-0067">ATP-binding</keyword>
<feature type="compositionally biased region" description="Basic and acidic residues" evidence="5">
    <location>
        <begin position="258"/>
        <end position="268"/>
    </location>
</feature>
<protein>
    <recommendedName>
        <fullName evidence="6">Protein kinase domain-containing protein</fullName>
    </recommendedName>
</protein>
<evidence type="ECO:0000256" key="1">
    <source>
        <dbReference type="ARBA" id="ARBA00022679"/>
    </source>
</evidence>
<dbReference type="AlphaFoldDB" id="A0A812Y4X9"/>
<feature type="compositionally biased region" description="Basic and acidic residues" evidence="5">
    <location>
        <begin position="352"/>
        <end position="365"/>
    </location>
</feature>
<dbReference type="EMBL" id="CAJNIZ010047408">
    <property type="protein sequence ID" value="CAE7767325.1"/>
    <property type="molecule type" value="Genomic_DNA"/>
</dbReference>
<feature type="compositionally biased region" description="Basic and acidic residues" evidence="5">
    <location>
        <begin position="324"/>
        <end position="345"/>
    </location>
</feature>
<feature type="compositionally biased region" description="Basic and acidic residues" evidence="5">
    <location>
        <begin position="300"/>
        <end position="310"/>
    </location>
</feature>
<feature type="region of interest" description="Disordered" evidence="5">
    <location>
        <begin position="210"/>
        <end position="555"/>
    </location>
</feature>
<keyword evidence="1" id="KW-0808">Transferase</keyword>
<proteinExistence type="predicted"/>
<dbReference type="InterPro" id="IPR001245">
    <property type="entry name" value="Ser-Thr/Tyr_kinase_cat_dom"/>
</dbReference>
<dbReference type="Proteomes" id="UP000649617">
    <property type="component" value="Unassembled WGS sequence"/>
</dbReference>
<feature type="compositionally biased region" description="Basic and acidic residues" evidence="5">
    <location>
        <begin position="414"/>
        <end position="423"/>
    </location>
</feature>
<feature type="compositionally biased region" description="Polar residues" evidence="5">
    <location>
        <begin position="424"/>
        <end position="433"/>
    </location>
</feature>
<name>A0A812Y4X9_SYMPI</name>
<sequence>MEFVPGRTLHAALGWSREQPVRNREALLSQEEKKLVVQQAAEALVYLVDMGLIHRDFRTTNLMVSERRASIRIHVIDLGHTILAESRQSRNKSAVVRCNWKEEEKKRFDWAPPEVKTKENFVNFAYPAHSFDVYSFGVLAVQLQASGMQAARLAVSRLMGLEEGDRIPGALGLSQDFLQMMLGEPSSRPNAEQIVEHLHCKALNNTQKQLAPPQLNGSKHAAHASVVTVPKEKQEANGRQEEKTQSVSIDVEAAEAARPLKEGAEKARRQQGGVVDEADIEEVVEGEMADDNDSHSSTAEGKRETHDKTSKPQASVKSALPEQKASESEPRTNKRQPDKHPEEPLKKRREKKSAEMEPSEAEKEPANQSSQPSNAEPEIPQALSVARAARTAEPGPAAQGLERLPAAFAVSAAGEDRGLKRQLDASTKPTQPTDSEEDAKRRKQERDDQERKAAELAAAKAAQDLRDARRERIQERILLKQLDGNRKTKERVSPDGKAKKQQQKSAGTPPAEQKASQTNTDRSASAPAPEPRRIAFEVRTLQEAKKSERTSGAEVQTTHLAQMAQIQAVQPEPKQLEQTSVAVTAVQELPVQTPMPMPEQKVVPKSLAKEKYDMKSQVSENHQTLQSQMTLMYAWMQQQMSTLDNSQAQKPGGDYLTAYAHALQSQTQATQAQPQASPASEAEALQSWSQAVLLSQLTSAQSLPTIAPQQFPTPIHPQLQALLPLATTPPAVPIAATVVPARQHLNSTPPTPKAPQVVMPKPGFAKPPASSFTKSALLAQIPCKSGDPAKAAMLAQIPCKSRGPFAPM</sequence>
<evidence type="ECO:0000256" key="4">
    <source>
        <dbReference type="ARBA" id="ARBA00022840"/>
    </source>
</evidence>
<dbReference type="InterPro" id="IPR051681">
    <property type="entry name" value="Ser/Thr_Kinases-Pseudokinases"/>
</dbReference>
<gene>
    <name evidence="7" type="ORF">SPIL2461_LOCUS22527</name>
</gene>
<dbReference type="PANTHER" id="PTHR44329">
    <property type="entry name" value="SERINE/THREONINE-PROTEIN KINASE TNNI3K-RELATED"/>
    <property type="match status" value="1"/>
</dbReference>
<keyword evidence="2" id="KW-0547">Nucleotide-binding</keyword>
<dbReference type="GO" id="GO:0005524">
    <property type="term" value="F:ATP binding"/>
    <property type="evidence" value="ECO:0007669"/>
    <property type="project" value="UniProtKB-KW"/>
</dbReference>
<accession>A0A812Y4X9</accession>
<evidence type="ECO:0000313" key="7">
    <source>
        <dbReference type="EMBL" id="CAE7767325.1"/>
    </source>
</evidence>
<evidence type="ECO:0000256" key="5">
    <source>
        <dbReference type="SAM" id="MobiDB-lite"/>
    </source>
</evidence>
<feature type="compositionally biased region" description="Acidic residues" evidence="5">
    <location>
        <begin position="276"/>
        <end position="291"/>
    </location>
</feature>
<dbReference type="SUPFAM" id="SSF56112">
    <property type="entry name" value="Protein kinase-like (PK-like)"/>
    <property type="match status" value="1"/>
</dbReference>
<feature type="compositionally biased region" description="Basic and acidic residues" evidence="5">
    <location>
        <begin position="463"/>
        <end position="498"/>
    </location>
</feature>
<organism evidence="7 8">
    <name type="scientific">Symbiodinium pilosum</name>
    <name type="common">Dinoflagellate</name>
    <dbReference type="NCBI Taxonomy" id="2952"/>
    <lineage>
        <taxon>Eukaryota</taxon>
        <taxon>Sar</taxon>
        <taxon>Alveolata</taxon>
        <taxon>Dinophyceae</taxon>
        <taxon>Suessiales</taxon>
        <taxon>Symbiodiniaceae</taxon>
        <taxon>Symbiodinium</taxon>
    </lineage>
</organism>
<dbReference type="PANTHER" id="PTHR44329:SF288">
    <property type="entry name" value="MITOGEN-ACTIVATED PROTEIN KINASE KINASE KINASE 20"/>
    <property type="match status" value="1"/>
</dbReference>
<dbReference type="OrthoDB" id="424200at2759"/>
<dbReference type="Gene3D" id="1.10.510.10">
    <property type="entry name" value="Transferase(Phosphotransferase) domain 1"/>
    <property type="match status" value="1"/>
</dbReference>
<evidence type="ECO:0000256" key="2">
    <source>
        <dbReference type="ARBA" id="ARBA00022741"/>
    </source>
</evidence>
<evidence type="ECO:0000313" key="8">
    <source>
        <dbReference type="Proteomes" id="UP000649617"/>
    </source>
</evidence>
<feature type="compositionally biased region" description="Basic and acidic residues" evidence="5">
    <location>
        <begin position="530"/>
        <end position="551"/>
    </location>
</feature>